<dbReference type="PROSITE" id="PS50109">
    <property type="entry name" value="HIS_KIN"/>
    <property type="match status" value="1"/>
</dbReference>
<dbReference type="Gene3D" id="1.10.287.130">
    <property type="match status" value="1"/>
</dbReference>
<comment type="subcellular location">
    <subcellularLocation>
        <location evidence="2">Membrane</location>
    </subcellularLocation>
</comment>
<dbReference type="PANTHER" id="PTHR45436">
    <property type="entry name" value="SENSOR HISTIDINE KINASE YKOH"/>
    <property type="match status" value="1"/>
</dbReference>
<keyword evidence="7 14" id="KW-0418">Kinase</keyword>
<keyword evidence="15" id="KW-1185">Reference proteome</keyword>
<feature type="domain" description="HAMP" evidence="13">
    <location>
        <begin position="186"/>
        <end position="239"/>
    </location>
</feature>
<dbReference type="CDD" id="cd00075">
    <property type="entry name" value="HATPase"/>
    <property type="match status" value="1"/>
</dbReference>
<evidence type="ECO:0000259" key="12">
    <source>
        <dbReference type="PROSITE" id="PS50109"/>
    </source>
</evidence>
<dbReference type="InterPro" id="IPR003661">
    <property type="entry name" value="HisK_dim/P_dom"/>
</dbReference>
<proteinExistence type="predicted"/>
<dbReference type="InterPro" id="IPR004358">
    <property type="entry name" value="Sig_transdc_His_kin-like_C"/>
</dbReference>
<evidence type="ECO:0000256" key="1">
    <source>
        <dbReference type="ARBA" id="ARBA00000085"/>
    </source>
</evidence>
<dbReference type="SMART" id="SM00387">
    <property type="entry name" value="HATPase_c"/>
    <property type="match status" value="1"/>
</dbReference>
<sequence length="463" mass="52128">MTIRNRITFWVAGAGMLISLALTMVVFLEMREQPYELLDQELGTEAKTLAVQIAEHDATAGAAQKNSGIIESRYWVRILDKNLKPVFWSGLSEKADLPLYDKGDDGYTVRMDELEKPPSNSRNGNGETSFRVRAVPVRIHGGDYLVQIARPVGLLDEEMSELVTALCTGLAVSFFLLGLVSYYVAGKIVQPISNINRLTKEINEKTLERRIPLGKSRDEIFELSESLNGMFDRLNLSFRRQKEFLANASHELKSPTSMLRLFFEEAARREDLPESFRPQLLQQGKNALRMERLSKTLLELSALELAPSIGKEIISISEIIQDLLENFSVVFRKKGIQVQVEVPEGLSLAGDKGMIRRMLINLLDNAVKYNNENGEIHVLCERKNGFVNLSVFNTGPGIPTDELNKVFEQFHRVEKSRSIKYGGAGLGLSIVRQIIHLHGGRIRMESQYGQWARVRVALPETIA</sequence>
<dbReference type="CDD" id="cd06225">
    <property type="entry name" value="HAMP"/>
    <property type="match status" value="1"/>
</dbReference>
<dbReference type="Gene3D" id="3.30.565.10">
    <property type="entry name" value="Histidine kinase-like ATPase, C-terminal domain"/>
    <property type="match status" value="1"/>
</dbReference>
<dbReference type="SUPFAM" id="SSF47384">
    <property type="entry name" value="Homodimeric domain of signal transducing histidine kinase"/>
    <property type="match status" value="1"/>
</dbReference>
<keyword evidence="8 11" id="KW-1133">Transmembrane helix</keyword>
<dbReference type="SUPFAM" id="SSF55874">
    <property type="entry name" value="ATPase domain of HSP90 chaperone/DNA topoisomerase II/histidine kinase"/>
    <property type="match status" value="1"/>
</dbReference>
<dbReference type="InterPro" id="IPR036890">
    <property type="entry name" value="HATPase_C_sf"/>
</dbReference>
<keyword evidence="9" id="KW-0902">Two-component regulatory system</keyword>
<dbReference type="SMART" id="SM00304">
    <property type="entry name" value="HAMP"/>
    <property type="match status" value="1"/>
</dbReference>
<feature type="transmembrane region" description="Helical" evidence="11">
    <location>
        <begin position="7"/>
        <end position="28"/>
    </location>
</feature>
<keyword evidence="10 11" id="KW-0472">Membrane</keyword>
<dbReference type="EC" id="2.7.13.3" evidence="3"/>
<dbReference type="InterPro" id="IPR036097">
    <property type="entry name" value="HisK_dim/P_sf"/>
</dbReference>
<dbReference type="InterPro" id="IPR050428">
    <property type="entry name" value="TCS_sensor_his_kinase"/>
</dbReference>
<dbReference type="EMBL" id="FQZU01000017">
    <property type="protein sequence ID" value="SHK06601.1"/>
    <property type="molecule type" value="Genomic_DNA"/>
</dbReference>
<feature type="transmembrane region" description="Helical" evidence="11">
    <location>
        <begin position="162"/>
        <end position="185"/>
    </location>
</feature>
<evidence type="ECO:0000256" key="9">
    <source>
        <dbReference type="ARBA" id="ARBA00023012"/>
    </source>
</evidence>
<dbReference type="Proteomes" id="UP000183994">
    <property type="component" value="Unassembled WGS sequence"/>
</dbReference>
<gene>
    <name evidence="14" type="ORF">SAMN02745216_02817</name>
</gene>
<evidence type="ECO:0000256" key="2">
    <source>
        <dbReference type="ARBA" id="ARBA00004370"/>
    </source>
</evidence>
<evidence type="ECO:0000256" key="8">
    <source>
        <dbReference type="ARBA" id="ARBA00022989"/>
    </source>
</evidence>
<evidence type="ECO:0000256" key="11">
    <source>
        <dbReference type="SAM" id="Phobius"/>
    </source>
</evidence>
<organism evidence="14 15">
    <name type="scientific">Desulfatibacillum alkenivorans DSM 16219</name>
    <dbReference type="NCBI Taxonomy" id="1121393"/>
    <lineage>
        <taxon>Bacteria</taxon>
        <taxon>Pseudomonadati</taxon>
        <taxon>Thermodesulfobacteriota</taxon>
        <taxon>Desulfobacteria</taxon>
        <taxon>Desulfobacterales</taxon>
        <taxon>Desulfatibacillaceae</taxon>
        <taxon>Desulfatibacillum</taxon>
    </lineage>
</organism>
<dbReference type="InterPro" id="IPR003594">
    <property type="entry name" value="HATPase_dom"/>
</dbReference>
<dbReference type="CDD" id="cd00082">
    <property type="entry name" value="HisKA"/>
    <property type="match status" value="1"/>
</dbReference>
<dbReference type="PANTHER" id="PTHR45436:SF5">
    <property type="entry name" value="SENSOR HISTIDINE KINASE TRCS"/>
    <property type="match status" value="1"/>
</dbReference>
<evidence type="ECO:0000256" key="4">
    <source>
        <dbReference type="ARBA" id="ARBA00022553"/>
    </source>
</evidence>
<dbReference type="PROSITE" id="PS50885">
    <property type="entry name" value="HAMP"/>
    <property type="match status" value="1"/>
</dbReference>
<evidence type="ECO:0000313" key="14">
    <source>
        <dbReference type="EMBL" id="SHK06601.1"/>
    </source>
</evidence>
<evidence type="ECO:0000313" key="15">
    <source>
        <dbReference type="Proteomes" id="UP000183994"/>
    </source>
</evidence>
<dbReference type="GO" id="GO:0000155">
    <property type="term" value="F:phosphorelay sensor kinase activity"/>
    <property type="evidence" value="ECO:0007669"/>
    <property type="project" value="InterPro"/>
</dbReference>
<dbReference type="RefSeq" id="WP_139264748.1">
    <property type="nucleotide sequence ID" value="NZ_FQZU01000017.1"/>
</dbReference>
<keyword evidence="4" id="KW-0597">Phosphoprotein</keyword>
<name>A0A1M6PF98_9BACT</name>
<reference evidence="15" key="1">
    <citation type="submission" date="2016-11" db="EMBL/GenBank/DDBJ databases">
        <authorList>
            <person name="Varghese N."/>
            <person name="Submissions S."/>
        </authorList>
    </citation>
    <scope>NUCLEOTIDE SEQUENCE [LARGE SCALE GENOMIC DNA]</scope>
    <source>
        <strain evidence="15">DSM 16219</strain>
    </source>
</reference>
<dbReference type="OrthoDB" id="9815202at2"/>
<dbReference type="FunFam" id="3.30.565.10:FF:000006">
    <property type="entry name" value="Sensor histidine kinase WalK"/>
    <property type="match status" value="1"/>
</dbReference>
<dbReference type="AlphaFoldDB" id="A0A1M6PF98"/>
<evidence type="ECO:0000256" key="7">
    <source>
        <dbReference type="ARBA" id="ARBA00022777"/>
    </source>
</evidence>
<dbReference type="Pfam" id="PF00672">
    <property type="entry name" value="HAMP"/>
    <property type="match status" value="1"/>
</dbReference>
<dbReference type="SUPFAM" id="SSF158472">
    <property type="entry name" value="HAMP domain-like"/>
    <property type="match status" value="1"/>
</dbReference>
<evidence type="ECO:0000256" key="6">
    <source>
        <dbReference type="ARBA" id="ARBA00022692"/>
    </source>
</evidence>
<evidence type="ECO:0000259" key="13">
    <source>
        <dbReference type="PROSITE" id="PS50885"/>
    </source>
</evidence>
<evidence type="ECO:0000256" key="10">
    <source>
        <dbReference type="ARBA" id="ARBA00023136"/>
    </source>
</evidence>
<keyword evidence="6 11" id="KW-0812">Transmembrane</keyword>
<dbReference type="STRING" id="1121393.SAMN02745216_02817"/>
<evidence type="ECO:0000256" key="5">
    <source>
        <dbReference type="ARBA" id="ARBA00022679"/>
    </source>
</evidence>
<dbReference type="PRINTS" id="PR00344">
    <property type="entry name" value="BCTRLSENSOR"/>
</dbReference>
<protein>
    <recommendedName>
        <fullName evidence="3">histidine kinase</fullName>
        <ecNumber evidence="3">2.7.13.3</ecNumber>
    </recommendedName>
</protein>
<feature type="domain" description="Histidine kinase" evidence="12">
    <location>
        <begin position="247"/>
        <end position="462"/>
    </location>
</feature>
<dbReference type="Gene3D" id="6.10.340.10">
    <property type="match status" value="1"/>
</dbReference>
<evidence type="ECO:0000256" key="3">
    <source>
        <dbReference type="ARBA" id="ARBA00012438"/>
    </source>
</evidence>
<keyword evidence="5" id="KW-0808">Transferase</keyword>
<dbReference type="InterPro" id="IPR003660">
    <property type="entry name" value="HAMP_dom"/>
</dbReference>
<dbReference type="GO" id="GO:0005886">
    <property type="term" value="C:plasma membrane"/>
    <property type="evidence" value="ECO:0007669"/>
    <property type="project" value="TreeGrafter"/>
</dbReference>
<dbReference type="InterPro" id="IPR005467">
    <property type="entry name" value="His_kinase_dom"/>
</dbReference>
<comment type="catalytic activity">
    <reaction evidence="1">
        <text>ATP + protein L-histidine = ADP + protein N-phospho-L-histidine.</text>
        <dbReference type="EC" id="2.7.13.3"/>
    </reaction>
</comment>
<dbReference type="SMART" id="SM00388">
    <property type="entry name" value="HisKA"/>
    <property type="match status" value="1"/>
</dbReference>
<accession>A0A1M6PF98</accession>
<dbReference type="Pfam" id="PF02518">
    <property type="entry name" value="HATPase_c"/>
    <property type="match status" value="1"/>
</dbReference>